<dbReference type="SMART" id="SM00360">
    <property type="entry name" value="RRM"/>
    <property type="match status" value="1"/>
</dbReference>
<protein>
    <submittedName>
        <fullName evidence="20">Uncharacterized protein</fullName>
    </submittedName>
</protein>
<dbReference type="Pfam" id="PF00076">
    <property type="entry name" value="RRM_1"/>
    <property type="match status" value="1"/>
</dbReference>
<keyword evidence="13" id="KW-0862">Zinc</keyword>
<keyword evidence="5" id="KW-0507">mRNA processing</keyword>
<keyword evidence="13" id="KW-0863">Zinc-finger</keyword>
<evidence type="ECO:0000259" key="18">
    <source>
        <dbReference type="PROSITE" id="PS50850"/>
    </source>
</evidence>
<keyword evidence="10" id="KW-0508">mRNA splicing</keyword>
<dbReference type="InterPro" id="IPR017938">
    <property type="entry name" value="Riboflavin_synthase-like_b-brl"/>
</dbReference>
<dbReference type="Gene3D" id="3.40.50.80">
    <property type="entry name" value="Nucleotide-binding domain of ferredoxin-NADP reductase (FNR) module"/>
    <property type="match status" value="1"/>
</dbReference>
<comment type="caution">
    <text evidence="20">The sequence shown here is derived from an EMBL/GenBank/DDBJ whole genome shotgun (WGS) entry which is preliminary data.</text>
</comment>
<feature type="compositionally biased region" description="Basic and acidic residues" evidence="14">
    <location>
        <begin position="1379"/>
        <end position="1388"/>
    </location>
</feature>
<dbReference type="NCBIfam" id="TIGR00879">
    <property type="entry name" value="SP"/>
    <property type="match status" value="1"/>
</dbReference>
<evidence type="ECO:0000256" key="1">
    <source>
        <dbReference type="ARBA" id="ARBA00004141"/>
    </source>
</evidence>
<dbReference type="Pfam" id="PF08030">
    <property type="entry name" value="NAD_binding_6"/>
    <property type="match status" value="1"/>
</dbReference>
<evidence type="ECO:0000256" key="9">
    <source>
        <dbReference type="ARBA" id="ARBA00023136"/>
    </source>
</evidence>
<feature type="transmembrane region" description="Helical" evidence="15">
    <location>
        <begin position="1166"/>
        <end position="1186"/>
    </location>
</feature>
<reference evidence="20 21" key="1">
    <citation type="submission" date="2019-03" db="EMBL/GenBank/DDBJ databases">
        <title>Sequencing 23 genomes of Wallemia ichthyophaga.</title>
        <authorList>
            <person name="Gostincar C."/>
        </authorList>
    </citation>
    <scope>NUCLEOTIDE SEQUENCE [LARGE SCALE GENOMIC DNA]</scope>
    <source>
        <strain evidence="20 21">EXF-6200</strain>
    </source>
</reference>
<feature type="transmembrane region" description="Helical" evidence="15">
    <location>
        <begin position="1004"/>
        <end position="1024"/>
    </location>
</feature>
<feature type="region of interest" description="Disordered" evidence="14">
    <location>
        <begin position="1379"/>
        <end position="1401"/>
    </location>
</feature>
<accession>A0A4V4M639</accession>
<proteinExistence type="inferred from homology"/>
<dbReference type="SUPFAM" id="SSF103473">
    <property type="entry name" value="MFS general substrate transporter"/>
    <property type="match status" value="1"/>
</dbReference>
<evidence type="ECO:0000256" key="7">
    <source>
        <dbReference type="ARBA" id="ARBA00022989"/>
    </source>
</evidence>
<dbReference type="PANTHER" id="PTHR48022">
    <property type="entry name" value="PLASTIDIC GLUCOSE TRANSPORTER 4"/>
    <property type="match status" value="1"/>
</dbReference>
<feature type="region of interest" description="Disordered" evidence="14">
    <location>
        <begin position="259"/>
        <end position="303"/>
    </location>
</feature>
<evidence type="ECO:0000256" key="2">
    <source>
        <dbReference type="ARBA" id="ARBA00010992"/>
    </source>
</evidence>
<dbReference type="InterPro" id="IPR000571">
    <property type="entry name" value="Znf_CCCH"/>
</dbReference>
<feature type="transmembrane region" description="Helical" evidence="15">
    <location>
        <begin position="944"/>
        <end position="966"/>
    </location>
</feature>
<dbReference type="InterPro" id="IPR012677">
    <property type="entry name" value="Nucleotide-bd_a/b_plait_sf"/>
</dbReference>
<keyword evidence="13" id="KW-0479">Metal-binding</keyword>
<dbReference type="GO" id="GO:0005681">
    <property type="term" value="C:spliceosomal complex"/>
    <property type="evidence" value="ECO:0007669"/>
    <property type="project" value="UniProtKB-KW"/>
</dbReference>
<name>A0A4V4M639_WALIC</name>
<dbReference type="SUPFAM" id="SSF54928">
    <property type="entry name" value="RNA-binding domain, RBD"/>
    <property type="match status" value="1"/>
</dbReference>
<keyword evidence="9 15" id="KW-0472">Membrane</keyword>
<dbReference type="PROSITE" id="PS50102">
    <property type="entry name" value="RRM"/>
    <property type="match status" value="1"/>
</dbReference>
<dbReference type="GO" id="GO:0008380">
    <property type="term" value="P:RNA splicing"/>
    <property type="evidence" value="ECO:0007669"/>
    <property type="project" value="UniProtKB-KW"/>
</dbReference>
<feature type="transmembrane region" description="Helical" evidence="15">
    <location>
        <begin position="1198"/>
        <end position="1220"/>
    </location>
</feature>
<feature type="domain" description="C3H1-type" evidence="17">
    <location>
        <begin position="76"/>
        <end position="103"/>
    </location>
</feature>
<comment type="similarity">
    <text evidence="2">Belongs to the major facilitator superfamily. Sugar transporter (TC 2.A.1.1) family.</text>
</comment>
<evidence type="ECO:0000256" key="14">
    <source>
        <dbReference type="SAM" id="MobiDB-lite"/>
    </source>
</evidence>
<dbReference type="SMART" id="SM00356">
    <property type="entry name" value="ZnF_C3H1"/>
    <property type="match status" value="1"/>
</dbReference>
<organism evidence="20 21">
    <name type="scientific">Wallemia ichthyophaga</name>
    <dbReference type="NCBI Taxonomy" id="245174"/>
    <lineage>
        <taxon>Eukaryota</taxon>
        <taxon>Fungi</taxon>
        <taxon>Dikarya</taxon>
        <taxon>Basidiomycota</taxon>
        <taxon>Wallemiomycotina</taxon>
        <taxon>Wallemiomycetes</taxon>
        <taxon>Wallemiales</taxon>
        <taxon>Wallemiaceae</taxon>
        <taxon>Wallemia</taxon>
    </lineage>
</organism>
<dbReference type="Gene3D" id="3.30.70.330">
    <property type="match status" value="1"/>
</dbReference>
<dbReference type="InterPro" id="IPR034181">
    <property type="entry name" value="Cwc2_RRM"/>
</dbReference>
<dbReference type="Pfam" id="PF00083">
    <property type="entry name" value="Sugar_tr"/>
    <property type="match status" value="1"/>
</dbReference>
<dbReference type="SUPFAM" id="SSF52343">
    <property type="entry name" value="Ferredoxin reductase-like, C-terminal NADP-linked domain"/>
    <property type="match status" value="1"/>
</dbReference>
<dbReference type="InterPro" id="IPR020846">
    <property type="entry name" value="MFS_dom"/>
</dbReference>
<feature type="compositionally biased region" description="Basic and acidic residues" evidence="14">
    <location>
        <begin position="17"/>
        <end position="26"/>
    </location>
</feature>
<dbReference type="Gene3D" id="2.40.30.10">
    <property type="entry name" value="Translation factors"/>
    <property type="match status" value="1"/>
</dbReference>
<feature type="domain" description="FAD-binding FR-type" evidence="19">
    <location>
        <begin position="518"/>
        <end position="640"/>
    </location>
</feature>
<evidence type="ECO:0000256" key="8">
    <source>
        <dbReference type="ARBA" id="ARBA00023002"/>
    </source>
</evidence>
<keyword evidence="12" id="KW-0694">RNA-binding</keyword>
<feature type="transmembrane region" description="Helical" evidence="15">
    <location>
        <begin position="454"/>
        <end position="472"/>
    </location>
</feature>
<keyword evidence="5" id="KW-0747">Spliceosome</keyword>
<dbReference type="InterPro" id="IPR000504">
    <property type="entry name" value="RRM_dom"/>
</dbReference>
<dbReference type="PRINTS" id="PR00171">
    <property type="entry name" value="SUGRTRNSPORT"/>
</dbReference>
<evidence type="ECO:0000313" key="21">
    <source>
        <dbReference type="Proteomes" id="UP000310689"/>
    </source>
</evidence>
<dbReference type="InterPro" id="IPR013121">
    <property type="entry name" value="Fe_red_NAD-bd_6"/>
</dbReference>
<dbReference type="CDD" id="cd12360">
    <property type="entry name" value="RRM_cwf2"/>
    <property type="match status" value="1"/>
</dbReference>
<feature type="transmembrane region" description="Helical" evidence="15">
    <location>
        <begin position="1303"/>
        <end position="1324"/>
    </location>
</feature>
<dbReference type="Pfam" id="PF16131">
    <property type="entry name" value="Torus"/>
    <property type="match status" value="1"/>
</dbReference>
<evidence type="ECO:0000256" key="12">
    <source>
        <dbReference type="PROSITE-ProRule" id="PRU00176"/>
    </source>
</evidence>
<dbReference type="PROSITE" id="PS50850">
    <property type="entry name" value="MFS"/>
    <property type="match status" value="1"/>
</dbReference>
<dbReference type="GO" id="GO:0008270">
    <property type="term" value="F:zinc ion binding"/>
    <property type="evidence" value="ECO:0007669"/>
    <property type="project" value="UniProtKB-KW"/>
</dbReference>
<evidence type="ECO:0000256" key="10">
    <source>
        <dbReference type="ARBA" id="ARBA00023187"/>
    </source>
</evidence>
<feature type="transmembrane region" description="Helical" evidence="15">
    <location>
        <begin position="376"/>
        <end position="394"/>
    </location>
</feature>
<gene>
    <name evidence="20" type="ORF">E3P86_02303</name>
</gene>
<feature type="zinc finger region" description="C3H1-type" evidence="13">
    <location>
        <begin position="76"/>
        <end position="103"/>
    </location>
</feature>
<evidence type="ECO:0000256" key="6">
    <source>
        <dbReference type="ARBA" id="ARBA00022982"/>
    </source>
</evidence>
<evidence type="ECO:0000256" key="13">
    <source>
        <dbReference type="PROSITE-ProRule" id="PRU00723"/>
    </source>
</evidence>
<sequence>MSTSQPKPKRLVQPARRQVEPGQLKKPEIAQTGFTYNIWYNKWAGGDYEDSTNTKEHAQTRLDVPKDSGYTRADASGAKTYCLFFARGCCPLGAQCQYLHRLPRPQNILHDLSRDVFGREKHANYRDDMSGVGSFSRQNSTLYIGRMAEYGEGRGENQLIKHFGEFGEIEKVRVLHGRGCGFVKFKNECNAQFAKEAMGSQSLDEGETLNVRWATEDPKADAIEEDRKRAAEEGSEKVTKRLAMDTELIHATRQMEALQNGLPAPPPLEQIADGEGSEVEGEEDASGNDAISHPPQQPTNQGLLSNTSLQAINKLAQLRATKPTAVAVAQPPSGGLSGHVLTQHDEDIQDYQSQINDESGGILRGWPALTLCLSNVFQLAFYGVHLGLFVYGWWSQQTNERLSGLNKLRISVWASRGAGLVLALDGGLILLPMLKNLIHIIRSCFGSVIPLDEPVQLAMFIMFTTAHASIRHQKFELFWYTHQVCALVFMLALFTHATGCFWPFIAYIFERLFREARARFLKTYITEVLVHPGNTIEIRFAKPSLKYKSGQYIWIQVPEISKFQWHPFTITSAPEDEFISVHVRQVGDFSKSLGALFGVAMNSGTGKQDDLSSDYVSQVICNCKMPKFLVDGPYGAPADHALKQEVVVLVCAGIGVTPFASILKSLWYRNANDQLGTLKRVEFYWICRETESLIWFKKLLIAIEEGQQMHSSFISINIYLTRWEDDMIHNITLNDVGAKADPLTSLRARTRFGRPDWRHIYSELKRSITQADSTYIHGREARLKTNIATFFCGPGPLGKSLQEAIKSVGKDEEVEFRVLTRQQASMFKKAGPAENSSGVPTFMGLTGNKLVAAITTTATTGFLLFGYDQGVMSGIISAKQFAEVFPRVSQDWQLENGGYQGDPQGADEQASIIQATYTSIYEIGCLMGAASALFLGDKLGRCKMMGIGALIMVLGTIIQVTCYTGYTPEAQFCVGRVVTGIGNGINTATIPSWQAETSKSHNRGLLVCIEGSMIATGTVIAYWIDFGLSFVDGDVMDVSWRFPIAFQIVFAFGLFAGAFFLPDSPRWLLVNGYEEQGARVVASLNNVPMTDKIAIQEIEIIKDSVKAMSAIKAKKTDVFTGGKTQHFRRVWLGANSQFFQQIGGCNAVIYFSPVIFEDRLSLDRNLALILGGVNVTVYALCAYSSYWLVEHVGRRKMFLWGSVGQGLSMLLIMACMIPQYRVNEGLSYSGQDPQEVIKGSVVGMFLFLGFFGATWLELPWLYPAEINPLRIRTNANAISTMSNWSWNFAVVQWTPPMLASIDFGTFAFFGAICLLFVPVIYFFYPETAGRSLEEIDIIFAIGYTEGRTYWKVAEEMPKLSQDEIKSELDRFGLSGIDADIEKRQHQDSPDGSSQDGAAMKA</sequence>
<dbReference type="PANTHER" id="PTHR48022:SF69">
    <property type="entry name" value="SUGAR TRANSPORTER"/>
    <property type="match status" value="1"/>
</dbReference>
<feature type="transmembrane region" description="Helical" evidence="15">
    <location>
        <begin position="1044"/>
        <end position="1061"/>
    </location>
</feature>
<dbReference type="CDD" id="cd06186">
    <property type="entry name" value="NOX_Duox_like_FAD_NADP"/>
    <property type="match status" value="1"/>
</dbReference>
<keyword evidence="6" id="KW-0249">Electron transport</keyword>
<dbReference type="GO" id="GO:0016020">
    <property type="term" value="C:membrane"/>
    <property type="evidence" value="ECO:0007669"/>
    <property type="project" value="UniProtKB-SubCell"/>
</dbReference>
<dbReference type="FunFam" id="1.20.1250.20:FF:000061">
    <property type="entry name" value="MFS sugar transporter"/>
    <property type="match status" value="1"/>
</dbReference>
<keyword evidence="4 15" id="KW-0812">Transmembrane</keyword>
<evidence type="ECO:0000259" key="16">
    <source>
        <dbReference type="PROSITE" id="PS50102"/>
    </source>
</evidence>
<dbReference type="PROSITE" id="PS51384">
    <property type="entry name" value="FAD_FR"/>
    <property type="match status" value="1"/>
</dbReference>
<dbReference type="Proteomes" id="UP000310689">
    <property type="component" value="Unassembled WGS sequence"/>
</dbReference>
<dbReference type="InterPro" id="IPR017927">
    <property type="entry name" value="FAD-bd_FR_type"/>
</dbReference>
<dbReference type="InterPro" id="IPR039261">
    <property type="entry name" value="FNR_nucleotide-bd"/>
</dbReference>
<dbReference type="InterPro" id="IPR005828">
    <property type="entry name" value="MFS_sugar_transport-like"/>
</dbReference>
<dbReference type="SUPFAM" id="SSF63380">
    <property type="entry name" value="Riboflavin synthase domain-like"/>
    <property type="match status" value="1"/>
</dbReference>
<dbReference type="InterPro" id="IPR050360">
    <property type="entry name" value="MFS_Sugar_Transporters"/>
</dbReference>
<evidence type="ECO:0000256" key="5">
    <source>
        <dbReference type="ARBA" id="ARBA00022728"/>
    </source>
</evidence>
<dbReference type="InterPro" id="IPR035979">
    <property type="entry name" value="RBD_domain_sf"/>
</dbReference>
<comment type="subcellular location">
    <subcellularLocation>
        <location evidence="1">Membrane</location>
        <topology evidence="1">Multi-pass membrane protein</topology>
    </subcellularLocation>
</comment>
<dbReference type="GO" id="GO:0015793">
    <property type="term" value="P:glycerol transmembrane transport"/>
    <property type="evidence" value="ECO:0007669"/>
    <property type="project" value="TreeGrafter"/>
</dbReference>
<feature type="domain" description="Major facilitator superfamily (MFS) profile" evidence="18">
    <location>
        <begin position="854"/>
        <end position="1328"/>
    </location>
</feature>
<comment type="catalytic activity">
    <reaction evidence="11">
        <text>myo-inositol(out) + H(+)(out) = myo-inositol(in) + H(+)(in)</text>
        <dbReference type="Rhea" id="RHEA:60364"/>
        <dbReference type="ChEBI" id="CHEBI:15378"/>
        <dbReference type="ChEBI" id="CHEBI:17268"/>
    </reaction>
</comment>
<keyword evidence="3" id="KW-0813">Transport</keyword>
<keyword evidence="8" id="KW-0560">Oxidoreductase</keyword>
<dbReference type="Pfam" id="PF08022">
    <property type="entry name" value="FAD_binding_8"/>
    <property type="match status" value="1"/>
</dbReference>
<dbReference type="GO" id="GO:0016491">
    <property type="term" value="F:oxidoreductase activity"/>
    <property type="evidence" value="ECO:0007669"/>
    <property type="project" value="UniProtKB-KW"/>
</dbReference>
<evidence type="ECO:0000256" key="3">
    <source>
        <dbReference type="ARBA" id="ARBA00022448"/>
    </source>
</evidence>
<feature type="transmembrane region" description="Helical" evidence="15">
    <location>
        <begin position="484"/>
        <end position="509"/>
    </location>
</feature>
<keyword evidence="7 15" id="KW-1133">Transmembrane helix</keyword>
<feature type="region of interest" description="Disordered" evidence="14">
    <location>
        <begin position="1"/>
        <end position="26"/>
    </location>
</feature>
<feature type="compositionally biased region" description="Acidic residues" evidence="14">
    <location>
        <begin position="275"/>
        <end position="286"/>
    </location>
</feature>
<feature type="transmembrane region" description="Helical" evidence="15">
    <location>
        <begin position="414"/>
        <end position="434"/>
    </location>
</feature>
<evidence type="ECO:0000259" key="19">
    <source>
        <dbReference type="PROSITE" id="PS51384"/>
    </source>
</evidence>
<dbReference type="EMBL" id="SPOI01000111">
    <property type="protein sequence ID" value="TIB37014.1"/>
    <property type="molecule type" value="Genomic_DNA"/>
</dbReference>
<evidence type="ECO:0000256" key="15">
    <source>
        <dbReference type="SAM" id="Phobius"/>
    </source>
</evidence>
<dbReference type="InterPro" id="IPR013112">
    <property type="entry name" value="FAD-bd_8"/>
</dbReference>
<feature type="region of interest" description="Disordered" evidence="14">
    <location>
        <begin position="209"/>
        <end position="238"/>
    </location>
</feature>
<evidence type="ECO:0000256" key="11">
    <source>
        <dbReference type="ARBA" id="ARBA00049119"/>
    </source>
</evidence>
<evidence type="ECO:0000259" key="17">
    <source>
        <dbReference type="PROSITE" id="PS50103"/>
    </source>
</evidence>
<evidence type="ECO:0000256" key="4">
    <source>
        <dbReference type="ARBA" id="ARBA00022692"/>
    </source>
</evidence>
<evidence type="ECO:0000313" key="20">
    <source>
        <dbReference type="EMBL" id="TIB37014.1"/>
    </source>
</evidence>
<feature type="transmembrane region" description="Helical" evidence="15">
    <location>
        <begin position="1241"/>
        <end position="1262"/>
    </location>
</feature>
<dbReference type="GO" id="GO:0003723">
    <property type="term" value="F:RNA binding"/>
    <property type="evidence" value="ECO:0007669"/>
    <property type="project" value="UniProtKB-UniRule"/>
</dbReference>
<feature type="compositionally biased region" description="Basic and acidic residues" evidence="14">
    <location>
        <begin position="214"/>
        <end position="238"/>
    </location>
</feature>
<dbReference type="InterPro" id="IPR032297">
    <property type="entry name" value="Torus"/>
</dbReference>
<dbReference type="InterPro" id="IPR036259">
    <property type="entry name" value="MFS_trans_sf"/>
</dbReference>
<dbReference type="PROSITE" id="PS50103">
    <property type="entry name" value="ZF_C3H1"/>
    <property type="match status" value="1"/>
</dbReference>
<feature type="domain" description="RRM" evidence="16">
    <location>
        <begin position="140"/>
        <end position="216"/>
    </location>
</feature>
<dbReference type="GO" id="GO:0005351">
    <property type="term" value="F:carbohydrate:proton symporter activity"/>
    <property type="evidence" value="ECO:0007669"/>
    <property type="project" value="TreeGrafter"/>
</dbReference>
<dbReference type="InterPro" id="IPR003663">
    <property type="entry name" value="Sugar/inositol_transpt"/>
</dbReference>
<dbReference type="Gene3D" id="1.20.1250.20">
    <property type="entry name" value="MFS general substrate transporter like domains"/>
    <property type="match status" value="1"/>
</dbReference>